<dbReference type="EMBL" id="BOOH01000057">
    <property type="protein sequence ID" value="GIH80302.1"/>
    <property type="molecule type" value="Genomic_DNA"/>
</dbReference>
<dbReference type="RefSeq" id="WP_203894728.1">
    <property type="nucleotide sequence ID" value="NZ_BOOH01000057.1"/>
</dbReference>
<evidence type="ECO:0008006" key="4">
    <source>
        <dbReference type="Google" id="ProtNLM"/>
    </source>
</evidence>
<name>A0A8J3RR63_9ACTN</name>
<evidence type="ECO:0000313" key="3">
    <source>
        <dbReference type="Proteomes" id="UP000616724"/>
    </source>
</evidence>
<evidence type="ECO:0000256" key="1">
    <source>
        <dbReference type="SAM" id="SignalP"/>
    </source>
</evidence>
<dbReference type="AlphaFoldDB" id="A0A8J3RR63"/>
<keyword evidence="1" id="KW-0732">Signal</keyword>
<sequence>MKRIAFGLAVLAATGGLLAAPAAAGAATVSAATGDDYGPDTCRQGFVWREARPADRVCVKPDVRDQAAKDNGVKHTRWTSGPFGPHTCVNGFVWREAFPGDDVCVTPGVRGQVRTDNAAAAARKVTAKLWVSKYTAARQNNGGDVGTSTSIDDIPRLQLNGNHYNFGPVKLYVRYNTGRLAWSGRVEAKAHTGHAGGSWGRKTGLFDCSRAGRPANGYAQAQDAISGRWSAKVPVTIGCAVL</sequence>
<feature type="signal peptide" evidence="1">
    <location>
        <begin position="1"/>
        <end position="19"/>
    </location>
</feature>
<dbReference type="Proteomes" id="UP000616724">
    <property type="component" value="Unassembled WGS sequence"/>
</dbReference>
<organism evidence="2 3">
    <name type="scientific">Planobispora longispora</name>
    <dbReference type="NCBI Taxonomy" id="28887"/>
    <lineage>
        <taxon>Bacteria</taxon>
        <taxon>Bacillati</taxon>
        <taxon>Actinomycetota</taxon>
        <taxon>Actinomycetes</taxon>
        <taxon>Streptosporangiales</taxon>
        <taxon>Streptosporangiaceae</taxon>
        <taxon>Planobispora</taxon>
    </lineage>
</organism>
<reference evidence="2 3" key="1">
    <citation type="submission" date="2021-01" db="EMBL/GenBank/DDBJ databases">
        <title>Whole genome shotgun sequence of Planobispora longispora NBRC 13918.</title>
        <authorList>
            <person name="Komaki H."/>
            <person name="Tamura T."/>
        </authorList>
    </citation>
    <scope>NUCLEOTIDE SEQUENCE [LARGE SCALE GENOMIC DNA]</scope>
    <source>
        <strain evidence="2 3">NBRC 13918</strain>
    </source>
</reference>
<evidence type="ECO:0000313" key="2">
    <source>
        <dbReference type="EMBL" id="GIH80302.1"/>
    </source>
</evidence>
<feature type="chain" id="PRO_5039544897" description="Secreted protein" evidence="1">
    <location>
        <begin position="20"/>
        <end position="242"/>
    </location>
</feature>
<comment type="caution">
    <text evidence="2">The sequence shown here is derived from an EMBL/GenBank/DDBJ whole genome shotgun (WGS) entry which is preliminary data.</text>
</comment>
<proteinExistence type="predicted"/>
<accession>A0A8J3RR63</accession>
<keyword evidence="3" id="KW-1185">Reference proteome</keyword>
<gene>
    <name evidence="2" type="ORF">Plo01_67310</name>
</gene>
<protein>
    <recommendedName>
        <fullName evidence="4">Secreted protein</fullName>
    </recommendedName>
</protein>